<comment type="subcellular location">
    <subcellularLocation>
        <location evidence="1">Periplasm</location>
    </subcellularLocation>
</comment>
<evidence type="ECO:0000256" key="9">
    <source>
        <dbReference type="RuleBase" id="RU000393"/>
    </source>
</evidence>
<dbReference type="Proteomes" id="UP000050420">
    <property type="component" value="Unassembled WGS sequence"/>
</dbReference>
<dbReference type="FunFam" id="2.60.40.200:FF:000002">
    <property type="entry name" value="Superoxide dismutase [Cu-Zn]"/>
    <property type="match status" value="1"/>
</dbReference>
<proteinExistence type="inferred from homology"/>
<dbReference type="GO" id="GO:0042597">
    <property type="term" value="C:periplasmic space"/>
    <property type="evidence" value="ECO:0007669"/>
    <property type="project" value="UniProtKB-SubCell"/>
</dbReference>
<evidence type="ECO:0000259" key="10">
    <source>
        <dbReference type="Pfam" id="PF00080"/>
    </source>
</evidence>
<dbReference type="GO" id="GO:0004784">
    <property type="term" value="F:superoxide dismutase activity"/>
    <property type="evidence" value="ECO:0007669"/>
    <property type="project" value="UniProtKB-EC"/>
</dbReference>
<dbReference type="NCBIfam" id="NF007628">
    <property type="entry name" value="PRK10290.1"/>
    <property type="match status" value="1"/>
</dbReference>
<evidence type="ECO:0000256" key="7">
    <source>
        <dbReference type="ARBA" id="ARBA00023008"/>
    </source>
</evidence>
<feature type="domain" description="Superoxide dismutase copper/zinc binding" evidence="10">
    <location>
        <begin position="110"/>
        <end position="243"/>
    </location>
</feature>
<keyword evidence="5" id="KW-0574">Periplasm</keyword>
<dbReference type="Pfam" id="PF00080">
    <property type="entry name" value="Sod_Cu"/>
    <property type="match status" value="1"/>
</dbReference>
<evidence type="ECO:0000313" key="11">
    <source>
        <dbReference type="EMBL" id="KPX97303.1"/>
    </source>
</evidence>
<keyword evidence="9" id="KW-0560">Oxidoreductase</keyword>
<dbReference type="Gene3D" id="2.60.40.200">
    <property type="entry name" value="Superoxide dismutase, copper/zinc binding domain"/>
    <property type="match status" value="1"/>
</dbReference>
<dbReference type="CDD" id="cd00305">
    <property type="entry name" value="Cu-Zn_Superoxide_Dismutase"/>
    <property type="match status" value="1"/>
</dbReference>
<name>A0A0N8S6Y7_PSEA0</name>
<reference evidence="11 12" key="1">
    <citation type="submission" date="2015-09" db="EMBL/GenBank/DDBJ databases">
        <title>Genome announcement of multiple Pseudomonas syringae strains.</title>
        <authorList>
            <person name="Thakur S."/>
            <person name="Wang P.W."/>
            <person name="Gong Y."/>
            <person name="Weir B.S."/>
            <person name="Guttman D.S."/>
        </authorList>
    </citation>
    <scope>NUCLEOTIDE SEQUENCE [LARGE SCALE GENOMIC DNA]</scope>
    <source>
        <strain evidence="11 12">ICMP4331</strain>
    </source>
</reference>
<evidence type="ECO:0000256" key="2">
    <source>
        <dbReference type="ARBA" id="ARBA00010457"/>
    </source>
</evidence>
<dbReference type="AlphaFoldDB" id="A0A0N8S6Y7"/>
<evidence type="ECO:0000256" key="6">
    <source>
        <dbReference type="ARBA" id="ARBA00022833"/>
    </source>
</evidence>
<comment type="caution">
    <text evidence="11">The sequence shown here is derived from an EMBL/GenBank/DDBJ whole genome shotgun (WGS) entry which is preliminary data.</text>
</comment>
<comment type="similarity">
    <text evidence="2 9">Belongs to the Cu-Zn superoxide dismutase family.</text>
</comment>
<evidence type="ECO:0000256" key="1">
    <source>
        <dbReference type="ARBA" id="ARBA00004418"/>
    </source>
</evidence>
<organism evidence="11 12">
    <name type="scientific">Pseudomonas amygdali pv. mori</name>
    <dbReference type="NCBI Taxonomy" id="34065"/>
    <lineage>
        <taxon>Bacteria</taxon>
        <taxon>Pseudomonadati</taxon>
        <taxon>Pseudomonadota</taxon>
        <taxon>Gammaproteobacteria</taxon>
        <taxon>Pseudomonadales</taxon>
        <taxon>Pseudomonadaceae</taxon>
        <taxon>Pseudomonas</taxon>
        <taxon>Pseudomonas amygdali</taxon>
    </lineage>
</organism>
<keyword evidence="7 9" id="KW-0186">Copper</keyword>
<dbReference type="PANTHER" id="PTHR10003">
    <property type="entry name" value="SUPEROXIDE DISMUTASE CU-ZN -RELATED"/>
    <property type="match status" value="1"/>
</dbReference>
<evidence type="ECO:0000256" key="3">
    <source>
        <dbReference type="ARBA" id="ARBA00022723"/>
    </source>
</evidence>
<comment type="cofactor">
    <cofactor evidence="9">
        <name>Zn(2+)</name>
        <dbReference type="ChEBI" id="CHEBI:29105"/>
    </cofactor>
    <text evidence="9">Binds 1 zinc ion per subunit.</text>
</comment>
<dbReference type="InterPro" id="IPR036423">
    <property type="entry name" value="SOD-like_Cu/Zn_dom_sf"/>
</dbReference>
<dbReference type="GO" id="GO:0005507">
    <property type="term" value="F:copper ion binding"/>
    <property type="evidence" value="ECO:0007669"/>
    <property type="project" value="InterPro"/>
</dbReference>
<keyword evidence="8" id="KW-1015">Disulfide bond</keyword>
<dbReference type="EC" id="1.15.1.1" evidence="9"/>
<dbReference type="InterPro" id="IPR001424">
    <property type="entry name" value="SOD_Cu_Zn_dom"/>
</dbReference>
<protein>
    <recommendedName>
        <fullName evidence="9">Superoxide dismutase [Cu-Zn]</fullName>
        <ecNumber evidence="9">1.15.1.1</ecNumber>
    </recommendedName>
</protein>
<gene>
    <name evidence="11" type="ORF">ALO63_04804</name>
</gene>
<evidence type="ECO:0000256" key="5">
    <source>
        <dbReference type="ARBA" id="ARBA00022764"/>
    </source>
</evidence>
<comment type="function">
    <text evidence="9">Destroys radicals which are normally produced within the cells and which are toxic to biological systems.</text>
</comment>
<sequence length="243" mass="25553">MSASQRRWSANFRNGRPVETFCITFPGHLFASSALVCGHTLCDIKDVAWHAASRCPSRRSIRLPDQGRIEIMKPHLWLGLLGVFSLSVQAASLDVPINLVSADGAPKPVGNVTVSETQYGLLFTPNLKDLPAGIHGFHVHENGSCEAGTKDGKKVAALAAGGHFDPAKTGKHLGPYADGHLGDLPALYVNADGTANYPVLAPRLKKISEIKGHALMVHAGGDNHSDHPAPLGGGGDRAACGVI</sequence>
<evidence type="ECO:0000256" key="4">
    <source>
        <dbReference type="ARBA" id="ARBA00022729"/>
    </source>
</evidence>
<dbReference type="InterPro" id="IPR018152">
    <property type="entry name" value="SOD_Cu/Zn_BS"/>
</dbReference>
<dbReference type="PROSITE" id="PS00087">
    <property type="entry name" value="SOD_CU_ZN_1"/>
    <property type="match status" value="1"/>
</dbReference>
<keyword evidence="3 9" id="KW-0479">Metal-binding</keyword>
<dbReference type="SUPFAM" id="SSF49329">
    <property type="entry name" value="Cu,Zn superoxide dismutase-like"/>
    <property type="match status" value="1"/>
</dbReference>
<dbReference type="PROSITE" id="PS00332">
    <property type="entry name" value="SOD_CU_ZN_2"/>
    <property type="match status" value="1"/>
</dbReference>
<evidence type="ECO:0000313" key="12">
    <source>
        <dbReference type="Proteomes" id="UP000050420"/>
    </source>
</evidence>
<dbReference type="InterPro" id="IPR024134">
    <property type="entry name" value="SOD_Cu/Zn_/chaperone"/>
</dbReference>
<keyword evidence="4" id="KW-0732">Signal</keyword>
<comment type="cofactor">
    <cofactor evidence="9">
        <name>Cu cation</name>
        <dbReference type="ChEBI" id="CHEBI:23378"/>
    </cofactor>
    <text evidence="9">Binds 1 copper ion per subunit.</text>
</comment>
<accession>A0A0N8S6Y7</accession>
<evidence type="ECO:0000256" key="8">
    <source>
        <dbReference type="ARBA" id="ARBA00023157"/>
    </source>
</evidence>
<dbReference type="EMBL" id="LJQU01000191">
    <property type="protein sequence ID" value="KPX97303.1"/>
    <property type="molecule type" value="Genomic_DNA"/>
</dbReference>
<comment type="catalytic activity">
    <reaction evidence="9">
        <text>2 superoxide + 2 H(+) = H2O2 + O2</text>
        <dbReference type="Rhea" id="RHEA:20696"/>
        <dbReference type="ChEBI" id="CHEBI:15378"/>
        <dbReference type="ChEBI" id="CHEBI:15379"/>
        <dbReference type="ChEBI" id="CHEBI:16240"/>
        <dbReference type="ChEBI" id="CHEBI:18421"/>
        <dbReference type="EC" id="1.15.1.1"/>
    </reaction>
</comment>
<dbReference type="PATRIC" id="fig|34065.5.peg.2253"/>
<keyword evidence="6 9" id="KW-0862">Zinc</keyword>